<feature type="compositionally biased region" description="Polar residues" evidence="1">
    <location>
        <begin position="1"/>
        <end position="10"/>
    </location>
</feature>
<dbReference type="AlphaFoldDB" id="A0A4Z2H1D0"/>
<evidence type="ECO:0000256" key="1">
    <source>
        <dbReference type="SAM" id="MobiDB-lite"/>
    </source>
</evidence>
<evidence type="ECO:0000313" key="2">
    <source>
        <dbReference type="EMBL" id="TNN58634.1"/>
    </source>
</evidence>
<reference evidence="2 3" key="1">
    <citation type="submission" date="2019-03" db="EMBL/GenBank/DDBJ databases">
        <title>First draft genome of Liparis tanakae, snailfish: a comprehensive survey of snailfish specific genes.</title>
        <authorList>
            <person name="Kim W."/>
            <person name="Song I."/>
            <person name="Jeong J.-H."/>
            <person name="Kim D."/>
            <person name="Kim S."/>
            <person name="Ryu S."/>
            <person name="Song J.Y."/>
            <person name="Lee S.K."/>
        </authorList>
    </citation>
    <scope>NUCLEOTIDE SEQUENCE [LARGE SCALE GENOMIC DNA]</scope>
    <source>
        <tissue evidence="2">Muscle</tissue>
    </source>
</reference>
<organism evidence="2 3">
    <name type="scientific">Liparis tanakae</name>
    <name type="common">Tanaka's snailfish</name>
    <dbReference type="NCBI Taxonomy" id="230148"/>
    <lineage>
        <taxon>Eukaryota</taxon>
        <taxon>Metazoa</taxon>
        <taxon>Chordata</taxon>
        <taxon>Craniata</taxon>
        <taxon>Vertebrata</taxon>
        <taxon>Euteleostomi</taxon>
        <taxon>Actinopterygii</taxon>
        <taxon>Neopterygii</taxon>
        <taxon>Teleostei</taxon>
        <taxon>Neoteleostei</taxon>
        <taxon>Acanthomorphata</taxon>
        <taxon>Eupercaria</taxon>
        <taxon>Perciformes</taxon>
        <taxon>Cottioidei</taxon>
        <taxon>Cottales</taxon>
        <taxon>Liparidae</taxon>
        <taxon>Liparis</taxon>
    </lineage>
</organism>
<proteinExistence type="predicted"/>
<gene>
    <name evidence="2" type="ORF">EYF80_031137</name>
</gene>
<sequence>MTPPTSSETKAYNPCRESDGVKNQANNKHRSRAVTTNTQRNKRHIITMLQPHLRVQLSTDLLVMPAVLSECHVRQSPAGLRCLFGMSQSIYLPNPEKQLAQQMLVPEEVKGGGCSNASAPSAAKEFMTQQSAVPGRIRRRLMEKHSRLRAQNVTR</sequence>
<feature type="region of interest" description="Disordered" evidence="1">
    <location>
        <begin position="1"/>
        <end position="38"/>
    </location>
</feature>
<comment type="caution">
    <text evidence="2">The sequence shown here is derived from an EMBL/GenBank/DDBJ whole genome shotgun (WGS) entry which is preliminary data.</text>
</comment>
<dbReference type="EMBL" id="SRLO01000374">
    <property type="protein sequence ID" value="TNN58634.1"/>
    <property type="molecule type" value="Genomic_DNA"/>
</dbReference>
<protein>
    <submittedName>
        <fullName evidence="2">Uncharacterized protein</fullName>
    </submittedName>
</protein>
<accession>A0A4Z2H1D0</accession>
<name>A0A4Z2H1D0_9TELE</name>
<keyword evidence="3" id="KW-1185">Reference proteome</keyword>
<dbReference type="Proteomes" id="UP000314294">
    <property type="component" value="Unassembled WGS sequence"/>
</dbReference>
<evidence type="ECO:0000313" key="3">
    <source>
        <dbReference type="Proteomes" id="UP000314294"/>
    </source>
</evidence>